<accession>A0AA93DNM1</accession>
<dbReference type="PANTHER" id="PTHR21248">
    <property type="entry name" value="CARDIOLIPIN SYNTHASE"/>
    <property type="match status" value="1"/>
</dbReference>
<name>A0AA93DNM1_9GAMM</name>
<feature type="domain" description="PLD phosphodiesterase" evidence="2">
    <location>
        <begin position="306"/>
        <end position="333"/>
    </location>
</feature>
<dbReference type="RefSeq" id="WP_116166376.1">
    <property type="nucleotide sequence ID" value="NZ_QHJS02000015.1"/>
</dbReference>
<evidence type="ECO:0000313" key="5">
    <source>
        <dbReference type="Proteomes" id="UP000256540"/>
    </source>
</evidence>
<evidence type="ECO:0000256" key="1">
    <source>
        <dbReference type="SAM" id="MobiDB-lite"/>
    </source>
</evidence>
<dbReference type="InterPro" id="IPR001736">
    <property type="entry name" value="PLipase_D/transphosphatidylase"/>
</dbReference>
<evidence type="ECO:0000313" key="6">
    <source>
        <dbReference type="Proteomes" id="UP000256817"/>
    </source>
</evidence>
<evidence type="ECO:0000259" key="2">
    <source>
        <dbReference type="PROSITE" id="PS50035"/>
    </source>
</evidence>
<gene>
    <name evidence="4" type="ORF">DMB84_006155</name>
    <name evidence="3" type="ORF">DMB85_013970</name>
</gene>
<proteinExistence type="predicted"/>
<comment type="caution">
    <text evidence="4">The sequence shown here is derived from an EMBL/GenBank/DDBJ whole genome shotgun (WGS) entry which is preliminary data.</text>
</comment>
<dbReference type="Gene3D" id="3.30.870.10">
    <property type="entry name" value="Endonuclease Chain A"/>
    <property type="match status" value="2"/>
</dbReference>
<dbReference type="SUPFAM" id="SSF56024">
    <property type="entry name" value="Phospholipase D/nuclease"/>
    <property type="match status" value="2"/>
</dbReference>
<sequence length="514" mass="57557">MTTMDKAFFNTLSNNVDNRAEPLPTLWTERTFQESTFAIHHCGRIKDTVTNKHAIKNSVLDVINNAKEILVLCSFLLADDDVEQALLEAEKRDVRVYCLIAAETRLDREDPEGEFDKKVLSQHKSMLKKLAGKVMFRTSSSFHAKVVLADPFTSTANGVLLTANITTEAMERNEELLLELETIEIKQLATYLKWALWEIAEHESIESGAFATVKPLGNIEHPEQNFPVIATTEKCRQISEKALAMIQSAQSEIQVSCFGWDLEHSVVQALITKAKSGVPVAVFARIRPASMSALEALAKAGATVLGFKWLHAKALVVDRQKAMVMSANFQKYGLDEGFELGVVFDDDRMKDLLYTLQFWKSKAQWQLQTEAKVGDVLGKVQIWDGKSLIGDEVKRSIDLDLGEKTSISAENIQSPMPDLPPSGRLPYLAHELNCQWRVTAPQLQKGAKQEFKLEIEQDENTTEGNKQKPMRVPYSPPVYKEPNGRKVVVINSFQQLDSASRLKNELALAAVVLE</sequence>
<feature type="region of interest" description="Disordered" evidence="1">
    <location>
        <begin position="456"/>
        <end position="478"/>
    </location>
</feature>
<reference evidence="5 6" key="1">
    <citation type="submission" date="2018-11" db="EMBL/GenBank/DDBJ databases">
        <title>Draft genome sequences of proposed Pectobacterium aquaticum sp. nov. isolated in France from fresh water.</title>
        <authorList>
            <person name="Pedron J."/>
            <person name="Barny M.A."/>
        </authorList>
    </citation>
    <scope>NUCLEOTIDE SEQUENCE [LARGE SCALE GENOMIC DNA]</scope>
    <source>
        <strain evidence="4 5">A127-S21-F16</strain>
        <strain evidence="3 6">A35-S23-M15</strain>
    </source>
</reference>
<dbReference type="GO" id="GO:0032049">
    <property type="term" value="P:cardiolipin biosynthetic process"/>
    <property type="evidence" value="ECO:0007669"/>
    <property type="project" value="UniProtKB-ARBA"/>
</dbReference>
<dbReference type="AlphaFoldDB" id="A0AA93DNM1"/>
<evidence type="ECO:0000313" key="3">
    <source>
        <dbReference type="EMBL" id="RRO07092.1"/>
    </source>
</evidence>
<dbReference type="InterPro" id="IPR025202">
    <property type="entry name" value="PLD-like_dom"/>
</dbReference>
<organism evidence="4 5">
    <name type="scientific">Pectobacterium aquaticum</name>
    <dbReference type="NCBI Taxonomy" id="2204145"/>
    <lineage>
        <taxon>Bacteria</taxon>
        <taxon>Pseudomonadati</taxon>
        <taxon>Pseudomonadota</taxon>
        <taxon>Gammaproteobacteria</taxon>
        <taxon>Enterobacterales</taxon>
        <taxon>Pectobacteriaceae</taxon>
        <taxon>Pectobacterium</taxon>
    </lineage>
</organism>
<dbReference type="PROSITE" id="PS50035">
    <property type="entry name" value="PLD"/>
    <property type="match status" value="1"/>
</dbReference>
<dbReference type="PANTHER" id="PTHR21248:SF22">
    <property type="entry name" value="PHOSPHOLIPASE D"/>
    <property type="match status" value="1"/>
</dbReference>
<protein>
    <recommendedName>
        <fullName evidence="2">PLD phosphodiesterase domain-containing protein</fullName>
    </recommendedName>
</protein>
<dbReference type="EMBL" id="QHJS02000015">
    <property type="protein sequence ID" value="RRO22466.1"/>
    <property type="molecule type" value="Genomic_DNA"/>
</dbReference>
<keyword evidence="6" id="KW-1185">Reference proteome</keyword>
<dbReference type="Proteomes" id="UP000256540">
    <property type="component" value="Unassembled WGS sequence"/>
</dbReference>
<evidence type="ECO:0000313" key="4">
    <source>
        <dbReference type="EMBL" id="RRO22466.1"/>
    </source>
</evidence>
<dbReference type="EMBL" id="QHJW02000036">
    <property type="protein sequence ID" value="RRO07092.1"/>
    <property type="molecule type" value="Genomic_DNA"/>
</dbReference>
<dbReference type="Pfam" id="PF13091">
    <property type="entry name" value="PLDc_2"/>
    <property type="match status" value="2"/>
</dbReference>
<dbReference type="Proteomes" id="UP000256817">
    <property type="component" value="Unassembled WGS sequence"/>
</dbReference>
<dbReference type="GO" id="GO:0030572">
    <property type="term" value="F:phosphatidyltransferase activity"/>
    <property type="evidence" value="ECO:0007669"/>
    <property type="project" value="UniProtKB-ARBA"/>
</dbReference>